<evidence type="ECO:0000256" key="3">
    <source>
        <dbReference type="ARBA" id="ARBA00023242"/>
    </source>
</evidence>
<dbReference type="OrthoDB" id="60033at2759"/>
<comment type="caution">
    <text evidence="7">The sequence shown here is derived from an EMBL/GenBank/DDBJ whole genome shotgun (WGS) entry which is preliminary data.</text>
</comment>
<accession>A0A9N8E7L3</accession>
<comment type="similarity">
    <text evidence="4">Belongs to the HSF family.</text>
</comment>
<dbReference type="Proteomes" id="UP001153069">
    <property type="component" value="Unassembled WGS sequence"/>
</dbReference>
<feature type="region of interest" description="Disordered" evidence="5">
    <location>
        <begin position="157"/>
        <end position="176"/>
    </location>
</feature>
<dbReference type="PANTHER" id="PTHR10015:SF206">
    <property type="entry name" value="HSF-TYPE DNA-BINDING DOMAIN-CONTAINING PROTEIN"/>
    <property type="match status" value="1"/>
</dbReference>
<dbReference type="FunFam" id="1.10.10.10:FF:000479">
    <property type="entry name" value="Predicted protein"/>
    <property type="match status" value="1"/>
</dbReference>
<reference evidence="7" key="1">
    <citation type="submission" date="2020-06" db="EMBL/GenBank/DDBJ databases">
        <authorList>
            <consortium name="Plant Systems Biology data submission"/>
        </authorList>
    </citation>
    <scope>NUCLEOTIDE SEQUENCE</scope>
    <source>
        <strain evidence="7">D6</strain>
    </source>
</reference>
<dbReference type="AlphaFoldDB" id="A0A9N8E7L3"/>
<keyword evidence="8" id="KW-1185">Reference proteome</keyword>
<evidence type="ECO:0000256" key="4">
    <source>
        <dbReference type="RuleBase" id="RU004020"/>
    </source>
</evidence>
<gene>
    <name evidence="7" type="ORF">SEMRO_769_G199780.1</name>
</gene>
<dbReference type="EMBL" id="CAICTM010000768">
    <property type="protein sequence ID" value="CAB9516232.1"/>
    <property type="molecule type" value="Genomic_DNA"/>
</dbReference>
<keyword evidence="3" id="KW-0539">Nucleus</keyword>
<evidence type="ECO:0000256" key="2">
    <source>
        <dbReference type="ARBA" id="ARBA00023125"/>
    </source>
</evidence>
<dbReference type="GO" id="GO:0043565">
    <property type="term" value="F:sequence-specific DNA binding"/>
    <property type="evidence" value="ECO:0007669"/>
    <property type="project" value="InterPro"/>
</dbReference>
<keyword evidence="2" id="KW-0238">DNA-binding</keyword>
<proteinExistence type="inferred from homology"/>
<evidence type="ECO:0000256" key="5">
    <source>
        <dbReference type="SAM" id="MobiDB-lite"/>
    </source>
</evidence>
<feature type="region of interest" description="Disordered" evidence="5">
    <location>
        <begin position="296"/>
        <end position="317"/>
    </location>
</feature>
<dbReference type="PANTHER" id="PTHR10015">
    <property type="entry name" value="HEAT SHOCK TRANSCRIPTION FACTOR"/>
    <property type="match status" value="1"/>
</dbReference>
<comment type="subcellular location">
    <subcellularLocation>
        <location evidence="1">Nucleus</location>
    </subcellularLocation>
</comment>
<dbReference type="SUPFAM" id="SSF46785">
    <property type="entry name" value="Winged helix' DNA-binding domain"/>
    <property type="match status" value="1"/>
</dbReference>
<dbReference type="InterPro" id="IPR000232">
    <property type="entry name" value="HSF_DNA-bd"/>
</dbReference>
<dbReference type="GO" id="GO:0003700">
    <property type="term" value="F:DNA-binding transcription factor activity"/>
    <property type="evidence" value="ECO:0007669"/>
    <property type="project" value="InterPro"/>
</dbReference>
<feature type="domain" description="HSF-type DNA-binding" evidence="6">
    <location>
        <begin position="63"/>
        <end position="158"/>
    </location>
</feature>
<evidence type="ECO:0000313" key="8">
    <source>
        <dbReference type="Proteomes" id="UP001153069"/>
    </source>
</evidence>
<organism evidence="7 8">
    <name type="scientific">Seminavis robusta</name>
    <dbReference type="NCBI Taxonomy" id="568900"/>
    <lineage>
        <taxon>Eukaryota</taxon>
        <taxon>Sar</taxon>
        <taxon>Stramenopiles</taxon>
        <taxon>Ochrophyta</taxon>
        <taxon>Bacillariophyta</taxon>
        <taxon>Bacillariophyceae</taxon>
        <taxon>Bacillariophycidae</taxon>
        <taxon>Naviculales</taxon>
        <taxon>Naviculaceae</taxon>
        <taxon>Seminavis</taxon>
    </lineage>
</organism>
<name>A0A9N8E7L3_9STRA</name>
<protein>
    <submittedName>
        <fullName evidence="7">Stress transcription factor A</fullName>
    </submittedName>
</protein>
<dbReference type="InterPro" id="IPR036388">
    <property type="entry name" value="WH-like_DNA-bd_sf"/>
</dbReference>
<evidence type="ECO:0000313" key="7">
    <source>
        <dbReference type="EMBL" id="CAB9516232.1"/>
    </source>
</evidence>
<dbReference type="InterPro" id="IPR036390">
    <property type="entry name" value="WH_DNA-bd_sf"/>
</dbReference>
<dbReference type="GO" id="GO:0005634">
    <property type="term" value="C:nucleus"/>
    <property type="evidence" value="ECO:0007669"/>
    <property type="project" value="UniProtKB-SubCell"/>
</dbReference>
<evidence type="ECO:0000259" key="6">
    <source>
        <dbReference type="SMART" id="SM00415"/>
    </source>
</evidence>
<dbReference type="Gene3D" id="1.10.10.10">
    <property type="entry name" value="Winged helix-like DNA-binding domain superfamily/Winged helix DNA-binding domain"/>
    <property type="match status" value="1"/>
</dbReference>
<evidence type="ECO:0000256" key="1">
    <source>
        <dbReference type="ARBA" id="ARBA00004123"/>
    </source>
</evidence>
<dbReference type="PRINTS" id="PR00056">
    <property type="entry name" value="HSFDOMAIN"/>
</dbReference>
<dbReference type="Pfam" id="PF00447">
    <property type="entry name" value="HSF_DNA-bind"/>
    <property type="match status" value="1"/>
</dbReference>
<dbReference type="SMART" id="SM00415">
    <property type="entry name" value="HSF"/>
    <property type="match status" value="1"/>
</dbReference>
<sequence length="317" mass="35354">MIGYDSQEHHPQLGLFPGIDSNVSYPSQQGFDYRHCNYAGYPPPTAFAAFGEEMKGAKGEDSSFPVRLHYLLDVLQQDGLAHLASWQPHGRCFVVHNPDDFAEKVLPLWFRQSRFGSFQRQLNLYGFKRLKQGRDKGGYYHDSFLRGYPQLAHDIKRAKTKKAKSSDSEEEPGEPNFYSIPFLPITFPAALIRNAPPPPASVPVSQASKENVFAQPRQQPGQGVPAMHYMPIIHVPAAVNEEEKPPMAQQAPPPASYRDSFLELNVPLLQTKLFASPQPPSLPAWLPVASKAQEIQENVNRDDVASPSQSTTTTTTM</sequence>